<dbReference type="Pfam" id="PF12392">
    <property type="entry name" value="DUF3656"/>
    <property type="match status" value="1"/>
</dbReference>
<dbReference type="PANTHER" id="PTHR30217:SF10">
    <property type="entry name" value="23S RRNA 5-HYDROXYCYTIDINE C2501 SYNTHASE"/>
    <property type="match status" value="1"/>
</dbReference>
<organism evidence="2 3">
    <name type="scientific">Propionispira arboris</name>
    <dbReference type="NCBI Taxonomy" id="84035"/>
    <lineage>
        <taxon>Bacteria</taxon>
        <taxon>Bacillati</taxon>
        <taxon>Bacillota</taxon>
        <taxon>Negativicutes</taxon>
        <taxon>Selenomonadales</taxon>
        <taxon>Selenomonadaceae</taxon>
        <taxon>Propionispira</taxon>
    </lineage>
</organism>
<dbReference type="InterPro" id="IPR001539">
    <property type="entry name" value="Peptidase_U32"/>
</dbReference>
<gene>
    <name evidence="2" type="ORF">SAMN05660742_105238</name>
</gene>
<name>A0A1H6XPF8_9FIRM</name>
<dbReference type="STRING" id="84035.SAMN05660742_105238"/>
<keyword evidence="3" id="KW-1185">Reference proteome</keyword>
<evidence type="ECO:0000313" key="2">
    <source>
        <dbReference type="EMBL" id="SEJ30968.1"/>
    </source>
</evidence>
<dbReference type="PROSITE" id="PS01276">
    <property type="entry name" value="PEPTIDASE_U32"/>
    <property type="match status" value="1"/>
</dbReference>
<dbReference type="InterPro" id="IPR051454">
    <property type="entry name" value="RNA/ubiquinone_mod_enzymes"/>
</dbReference>
<sequence length="836" mass="94408">MKVLIELLAPVGSQDALVAAVESGANAIYLAGRMFGARAYADNFDEAGLRDAIRFAHMRNVLINVTVNTMVDDQEFKELAQYLRFLYEAGADAILVQDLGVVKLAREIIPNMPLHASTQMTVHNLEGVRVLQDLGFTRVVLAREVSMEDIRYICANSEIEIEVFIHGALCVCYSGQCLMSSIIGGRSGNRGRCAQPCRLPYTLVDSEGNDVLENADAGNYLLSPRDMNTLDLLPELIEAGVTSLKIEGRMKRPEYVATVVDTYRRGIDSYLLSKADFTIAENDQKNLAQIFNRDFTSAYLKGKPGRFMMSDRRPNNRGVLLGRVLSYKAATQEVIIKLNEELHINDIVDFWVKVGGRVNATIRSMLVNGVSVLQAAPNDEVTIVIPSAVRDHDRVFKVFDAQMMERARAFFNTGAPVRRIMADIKVSSEIGKPFVVEIKDQDGYIGVGKTDFIAEQARKRPLTEEGIRKQIERLGTTVFSLENLTCEITGDVMVPISEINEARRRAVEMIERARLEKFTRLPLEIVEAAPLKKQVKMSRQSRMTKPELLVSVDTLAKAKNALEHGADWILFGGESYNHEVISVKQYRQAYDMVRSYHKKISFNTPRILKQWQVKSFNKLLQAFQEFIPDEICVHNLSQIRMVKAKVDTKIHADFSMNVYNNLSIEFLKELGVSGVTLSPECNFAQVESIVRRSVLPTECIVHGNLELMVSEYCAMGSFLGDLDKGTCTQPCTKAQYWFKDRKNEKFPLVTDQFCRMHVLNGKELSMYPHVHKFGQIGVNRIRIEAKYFDVKRIAVVTNLYKEFLALGEDHPLIADDKIKTIENDQITRGHYFRGVL</sequence>
<dbReference type="GO" id="GO:0008233">
    <property type="term" value="F:peptidase activity"/>
    <property type="evidence" value="ECO:0007669"/>
    <property type="project" value="UniProtKB-KW"/>
</dbReference>
<evidence type="ECO:0000259" key="1">
    <source>
        <dbReference type="Pfam" id="PF12392"/>
    </source>
</evidence>
<dbReference type="EMBL" id="FNZK01000005">
    <property type="protein sequence ID" value="SEJ30968.1"/>
    <property type="molecule type" value="Genomic_DNA"/>
</dbReference>
<dbReference type="Proteomes" id="UP000199662">
    <property type="component" value="Unassembled WGS sequence"/>
</dbReference>
<feature type="domain" description="Peptidase U32 collagenase" evidence="1">
    <location>
        <begin position="395"/>
        <end position="515"/>
    </location>
</feature>
<dbReference type="Pfam" id="PF01136">
    <property type="entry name" value="Peptidase_U32"/>
    <property type="match status" value="2"/>
</dbReference>
<keyword evidence="2" id="KW-0378">Hydrolase</keyword>
<dbReference type="PANTHER" id="PTHR30217">
    <property type="entry name" value="PEPTIDASE U32 FAMILY"/>
    <property type="match status" value="1"/>
</dbReference>
<protein>
    <submittedName>
        <fullName evidence="2">Putative protease</fullName>
    </submittedName>
</protein>
<dbReference type="GO" id="GO:0006508">
    <property type="term" value="P:proteolysis"/>
    <property type="evidence" value="ECO:0007669"/>
    <property type="project" value="UniProtKB-KW"/>
</dbReference>
<keyword evidence="2" id="KW-0645">Protease</keyword>
<evidence type="ECO:0000313" key="3">
    <source>
        <dbReference type="Proteomes" id="UP000199662"/>
    </source>
</evidence>
<reference evidence="2 3" key="1">
    <citation type="submission" date="2016-10" db="EMBL/GenBank/DDBJ databases">
        <authorList>
            <person name="de Groot N.N."/>
        </authorList>
    </citation>
    <scope>NUCLEOTIDE SEQUENCE [LARGE SCALE GENOMIC DNA]</scope>
    <source>
        <strain evidence="2 3">DSM 2179</strain>
    </source>
</reference>
<proteinExistence type="predicted"/>
<dbReference type="AlphaFoldDB" id="A0A1H6XPF8"/>
<accession>A0A1H6XPF8</accession>
<dbReference type="InterPro" id="IPR020988">
    <property type="entry name" value="Pept_U32_collagenase"/>
</dbReference>